<gene>
    <name evidence="3" type="ORF">BV898_06277</name>
</gene>
<name>A0A1W0WX09_HYPEX</name>
<evidence type="ECO:0000256" key="2">
    <source>
        <dbReference type="SAM" id="SignalP"/>
    </source>
</evidence>
<comment type="caution">
    <text evidence="3">The sequence shown here is derived from an EMBL/GenBank/DDBJ whole genome shotgun (WGS) entry which is preliminary data.</text>
</comment>
<sequence>MGSHFSLVAPLLMNATMPMPLMGSAAAGEAISHDVVITWSKRCSTIMDCDPGFSCKMLKETPGPGGKLTIVNTCVECSATCRADTDCQKFTNTSTVLAAGMKLDGLLHCRRGCCQVPDVSAAEPPKGNGQGVSGMTSTTRRVLPPTVRPSA</sequence>
<organism evidence="3 4">
    <name type="scientific">Hypsibius exemplaris</name>
    <name type="common">Freshwater tardigrade</name>
    <dbReference type="NCBI Taxonomy" id="2072580"/>
    <lineage>
        <taxon>Eukaryota</taxon>
        <taxon>Metazoa</taxon>
        <taxon>Ecdysozoa</taxon>
        <taxon>Tardigrada</taxon>
        <taxon>Eutardigrada</taxon>
        <taxon>Parachela</taxon>
        <taxon>Hypsibioidea</taxon>
        <taxon>Hypsibiidae</taxon>
        <taxon>Hypsibius</taxon>
    </lineage>
</organism>
<keyword evidence="2" id="KW-0732">Signal</keyword>
<evidence type="ECO:0000313" key="3">
    <source>
        <dbReference type="EMBL" id="OQV19738.1"/>
    </source>
</evidence>
<evidence type="ECO:0000313" key="4">
    <source>
        <dbReference type="Proteomes" id="UP000192578"/>
    </source>
</evidence>
<evidence type="ECO:0008006" key="5">
    <source>
        <dbReference type="Google" id="ProtNLM"/>
    </source>
</evidence>
<dbReference type="Proteomes" id="UP000192578">
    <property type="component" value="Unassembled WGS sequence"/>
</dbReference>
<reference evidence="4" key="1">
    <citation type="submission" date="2017-01" db="EMBL/GenBank/DDBJ databases">
        <title>Comparative genomics of anhydrobiosis in the tardigrade Hypsibius dujardini.</title>
        <authorList>
            <person name="Yoshida Y."/>
            <person name="Koutsovoulos G."/>
            <person name="Laetsch D."/>
            <person name="Stevens L."/>
            <person name="Kumar S."/>
            <person name="Horikawa D."/>
            <person name="Ishino K."/>
            <person name="Komine S."/>
            <person name="Tomita M."/>
            <person name="Blaxter M."/>
            <person name="Arakawa K."/>
        </authorList>
    </citation>
    <scope>NUCLEOTIDE SEQUENCE [LARGE SCALE GENOMIC DNA]</scope>
    <source>
        <strain evidence="4">Z151</strain>
    </source>
</reference>
<protein>
    <recommendedName>
        <fullName evidence="5">Apple domain-containing protein</fullName>
    </recommendedName>
</protein>
<keyword evidence="4" id="KW-1185">Reference proteome</keyword>
<proteinExistence type="predicted"/>
<accession>A0A1W0WX09</accession>
<feature type="chain" id="PRO_5012529017" description="Apple domain-containing protein" evidence="2">
    <location>
        <begin position="19"/>
        <end position="151"/>
    </location>
</feature>
<dbReference type="EMBL" id="MTYJ01000036">
    <property type="protein sequence ID" value="OQV19738.1"/>
    <property type="molecule type" value="Genomic_DNA"/>
</dbReference>
<evidence type="ECO:0000256" key="1">
    <source>
        <dbReference type="SAM" id="MobiDB-lite"/>
    </source>
</evidence>
<feature type="signal peptide" evidence="2">
    <location>
        <begin position="1"/>
        <end position="18"/>
    </location>
</feature>
<feature type="region of interest" description="Disordered" evidence="1">
    <location>
        <begin position="123"/>
        <end position="151"/>
    </location>
</feature>
<dbReference type="AlphaFoldDB" id="A0A1W0WX09"/>